<comment type="subunit">
    <text evidence="4">Homodimer. Can also form heterodimers.</text>
</comment>
<dbReference type="Pfam" id="PF00168">
    <property type="entry name" value="C2"/>
    <property type="match status" value="2"/>
</dbReference>
<dbReference type="FunFam" id="2.60.40.150:FF:000153">
    <property type="entry name" value="Synaptotagmin 16"/>
    <property type="match status" value="1"/>
</dbReference>
<evidence type="ECO:0000256" key="1">
    <source>
        <dbReference type="ARBA" id="ARBA00006996"/>
    </source>
</evidence>
<keyword evidence="8" id="KW-1185">Reference proteome</keyword>
<reference evidence="7" key="2">
    <citation type="submission" date="2025-09" db="UniProtKB">
        <authorList>
            <consortium name="Ensembl"/>
        </authorList>
    </citation>
    <scope>IDENTIFICATION</scope>
</reference>
<feature type="region of interest" description="Disordered" evidence="5">
    <location>
        <begin position="386"/>
        <end position="411"/>
    </location>
</feature>
<evidence type="ECO:0000256" key="3">
    <source>
        <dbReference type="ARBA" id="ARBA00056709"/>
    </source>
</evidence>
<dbReference type="Proteomes" id="UP000694540">
    <property type="component" value="Unplaced"/>
</dbReference>
<sequence>MAFFRNFQQNLPSVSSLVDTISNAVEDLTTAVGEAGCAFTDSVAEQVASMISGFRPEEESSAAAEGVDTFTQGSATLPEVSENTDCQKAQLNLEHRANQINCYNTSSSQKQDHGMNEGVFKHINNRQQMVSKYQGTNIASNSSLKGGMSGVKQNAGAGSACQELESTDRCKKNGLGISSNGKHDLTEVRYQDMKENYLKKAEKHTSSRASKGSDCSGNGCSPKGILESSRHVMQKAVRKGNVHPAPSPFSSKDKLRGKIKERISPAKDYRVKGDIQTNKKEVISAKKGTVQSKDEKYSKLMPEKDNSYMDRDEHGSSSESEDEALGKYHEALSRTHHSMMPLADSRQKNYTWETRQKYSPLSAEYDGYSSEASVDEGNCIQRMRRTPPLDELQPPPYQDDSGSPHLSCTPSELGDSKCEFSHCSNSPRCSYNKCPSEGSTGHEIESFHNKGYEEDVPSDSTAVLSPEDMSAQGSSSQLPKPFDPEPEAKYGTLDVTFDYDSQEQKLLVTVTAVTDIPTYNRTGGNSWQVHLVLLPIKKQRAKTSIQRGPCPVFTETFKFNHVESEMIGNYAVRFRLYGVHRMKKEKIVGEKIFYLTKLNLQGKMSLPVILEPSYNHSGCDSQMSVSEMSCTESTSSCQSLDHGSVPEILIGLLYNATTGRLSAEVIKGSHFKNLAANRPPNGLFCCLKHLIGGQVYIIRDTYVKLTLLNSMGQEMSKCKTSIRRGQPNPVYKETFVFQVALFQLSDVTLILSVYNKRSMKRKEMIGWISLGLNSSGEEELNHWTEMKESKGQQVCRWHALLES</sequence>
<comment type="similarity">
    <text evidence="1">Belongs to the synaptotagmin family.</text>
</comment>
<dbReference type="FunFam" id="2.60.40.150:FF:000062">
    <property type="entry name" value="synaptotagmin-14 isoform X1"/>
    <property type="match status" value="1"/>
</dbReference>
<comment type="function">
    <text evidence="3">May be involved in the trafficking and exocytosis of secretory vesicles in non-neuronal tissues. Is Ca(2+)-independent.</text>
</comment>
<dbReference type="GO" id="GO:0005543">
    <property type="term" value="F:phospholipid binding"/>
    <property type="evidence" value="ECO:0007669"/>
    <property type="project" value="TreeGrafter"/>
</dbReference>
<feature type="domain" description="C2" evidence="6">
    <location>
        <begin position="489"/>
        <end position="608"/>
    </location>
</feature>
<accession>A0A8C3WF68</accession>
<dbReference type="AlphaFoldDB" id="A0A8C3WF68"/>
<dbReference type="Ensembl" id="ENSCWAT00000014686.1">
    <property type="protein sequence ID" value="ENSCWAP00000013522.1"/>
    <property type="gene ID" value="ENSCWAG00000010292.1"/>
</dbReference>
<feature type="domain" description="C2" evidence="6">
    <location>
        <begin position="644"/>
        <end position="798"/>
    </location>
</feature>
<organism evidence="7 8">
    <name type="scientific">Catagonus wagneri</name>
    <name type="common">Chacoan peccary</name>
    <dbReference type="NCBI Taxonomy" id="51154"/>
    <lineage>
        <taxon>Eukaryota</taxon>
        <taxon>Metazoa</taxon>
        <taxon>Chordata</taxon>
        <taxon>Craniata</taxon>
        <taxon>Vertebrata</taxon>
        <taxon>Euteleostomi</taxon>
        <taxon>Mammalia</taxon>
        <taxon>Eutheria</taxon>
        <taxon>Laurasiatheria</taxon>
        <taxon>Artiodactyla</taxon>
        <taxon>Suina</taxon>
        <taxon>Tayassuidae</taxon>
        <taxon>Catagonus</taxon>
    </lineage>
</organism>
<name>A0A8C3WF68_9CETA</name>
<dbReference type="PROSITE" id="PS50004">
    <property type="entry name" value="C2"/>
    <property type="match status" value="2"/>
</dbReference>
<proteinExistence type="inferred from homology"/>
<dbReference type="PANTHER" id="PTHR46129">
    <property type="entry name" value="SYNAPTOTAGMIN 14, ISOFORM D"/>
    <property type="match status" value="1"/>
</dbReference>
<feature type="compositionally biased region" description="Polar residues" evidence="5">
    <location>
        <begin position="207"/>
        <end position="219"/>
    </location>
</feature>
<evidence type="ECO:0000256" key="2">
    <source>
        <dbReference type="ARBA" id="ARBA00022737"/>
    </source>
</evidence>
<dbReference type="InterPro" id="IPR000008">
    <property type="entry name" value="C2_dom"/>
</dbReference>
<dbReference type="SMART" id="SM00239">
    <property type="entry name" value="C2"/>
    <property type="match status" value="2"/>
</dbReference>
<protein>
    <submittedName>
        <fullName evidence="7">Synaptotagmin 14</fullName>
    </submittedName>
</protein>
<reference evidence="7" key="1">
    <citation type="submission" date="2025-08" db="UniProtKB">
        <authorList>
            <consortium name="Ensembl"/>
        </authorList>
    </citation>
    <scope>IDENTIFICATION</scope>
</reference>
<evidence type="ECO:0000313" key="8">
    <source>
        <dbReference type="Proteomes" id="UP000694540"/>
    </source>
</evidence>
<dbReference type="CDD" id="cd08408">
    <property type="entry name" value="C2B_Synaptotagmin-14_16"/>
    <property type="match status" value="1"/>
</dbReference>
<dbReference type="CDD" id="cd08389">
    <property type="entry name" value="C2A_Synaptotagmin-14_16"/>
    <property type="match status" value="1"/>
</dbReference>
<evidence type="ECO:0000313" key="7">
    <source>
        <dbReference type="Ensembl" id="ENSCWAP00000013522.1"/>
    </source>
</evidence>
<dbReference type="PANTHER" id="PTHR46129:SF3">
    <property type="entry name" value="SYNAPTOTAGMIN-14-RELATED"/>
    <property type="match status" value="1"/>
</dbReference>
<feature type="region of interest" description="Disordered" evidence="5">
    <location>
        <begin position="451"/>
        <end position="486"/>
    </location>
</feature>
<keyword evidence="2" id="KW-0677">Repeat</keyword>
<feature type="region of interest" description="Disordered" evidence="5">
    <location>
        <begin position="200"/>
        <end position="222"/>
    </location>
</feature>
<dbReference type="GO" id="GO:0042802">
    <property type="term" value="F:identical protein binding"/>
    <property type="evidence" value="ECO:0007669"/>
    <property type="project" value="UniProtKB-ARBA"/>
</dbReference>
<dbReference type="InterPro" id="IPR035892">
    <property type="entry name" value="C2_domain_sf"/>
</dbReference>
<dbReference type="GeneTree" id="ENSGT00940000159420"/>
<dbReference type="Gene3D" id="2.60.40.150">
    <property type="entry name" value="C2 domain"/>
    <property type="match status" value="2"/>
</dbReference>
<evidence type="ECO:0000256" key="5">
    <source>
        <dbReference type="SAM" id="MobiDB-lite"/>
    </source>
</evidence>
<feature type="compositionally biased region" description="Polar residues" evidence="5">
    <location>
        <begin position="400"/>
        <end position="410"/>
    </location>
</feature>
<gene>
    <name evidence="7" type="primary">SYT14</name>
</gene>
<feature type="compositionally biased region" description="Basic and acidic residues" evidence="5">
    <location>
        <begin position="292"/>
        <end position="316"/>
    </location>
</feature>
<evidence type="ECO:0000256" key="4">
    <source>
        <dbReference type="ARBA" id="ARBA00063654"/>
    </source>
</evidence>
<dbReference type="SUPFAM" id="SSF49562">
    <property type="entry name" value="C2 domain (Calcium/lipid-binding domain, CaLB)"/>
    <property type="match status" value="2"/>
</dbReference>
<feature type="region of interest" description="Disordered" evidence="5">
    <location>
        <begin position="285"/>
        <end position="325"/>
    </location>
</feature>
<dbReference type="InterPro" id="IPR043541">
    <property type="entry name" value="SYT14/14L/16"/>
</dbReference>
<evidence type="ECO:0000259" key="6">
    <source>
        <dbReference type="PROSITE" id="PS50004"/>
    </source>
</evidence>